<feature type="compositionally biased region" description="Low complexity" evidence="1">
    <location>
        <begin position="1057"/>
        <end position="1078"/>
    </location>
</feature>
<dbReference type="PROSITE" id="PS51910">
    <property type="entry name" value="GH18_2"/>
    <property type="match status" value="1"/>
</dbReference>
<evidence type="ECO:0000313" key="5">
    <source>
        <dbReference type="Proteomes" id="UP000790347"/>
    </source>
</evidence>
<feature type="region of interest" description="Disordered" evidence="1">
    <location>
        <begin position="660"/>
        <end position="691"/>
    </location>
</feature>
<dbReference type="GO" id="GO:0004568">
    <property type="term" value="F:chitinase activity"/>
    <property type="evidence" value="ECO:0007669"/>
    <property type="project" value="TreeGrafter"/>
</dbReference>
<dbReference type="Pfam" id="PF00704">
    <property type="entry name" value="Glyco_hydro_18"/>
    <property type="match status" value="1"/>
</dbReference>
<feature type="compositionally biased region" description="Low complexity" evidence="1">
    <location>
        <begin position="222"/>
        <end position="236"/>
    </location>
</feature>
<dbReference type="SUPFAM" id="SSF54556">
    <property type="entry name" value="Chitinase insertion domain"/>
    <property type="match status" value="1"/>
</dbReference>
<dbReference type="GO" id="GO:0006032">
    <property type="term" value="P:chitin catabolic process"/>
    <property type="evidence" value="ECO:0007669"/>
    <property type="project" value="TreeGrafter"/>
</dbReference>
<feature type="region of interest" description="Disordered" evidence="1">
    <location>
        <begin position="219"/>
        <end position="247"/>
    </location>
</feature>
<gene>
    <name evidence="4" type="primary">Cht6_2</name>
    <name evidence="4" type="ORF">DERF_009612</name>
</gene>
<dbReference type="InterPro" id="IPR017853">
    <property type="entry name" value="GH"/>
</dbReference>
<feature type="region of interest" description="Disordered" evidence="1">
    <location>
        <begin position="398"/>
        <end position="421"/>
    </location>
</feature>
<evidence type="ECO:0000259" key="3">
    <source>
        <dbReference type="PROSITE" id="PS51910"/>
    </source>
</evidence>
<feature type="compositionally biased region" description="Polar residues" evidence="1">
    <location>
        <begin position="1037"/>
        <end position="1049"/>
    </location>
</feature>
<feature type="compositionally biased region" description="Basic residues" evidence="1">
    <location>
        <begin position="1113"/>
        <end position="1127"/>
    </location>
</feature>
<feature type="compositionally biased region" description="Basic and acidic residues" evidence="1">
    <location>
        <begin position="78"/>
        <end position="88"/>
    </location>
</feature>
<dbReference type="EMBL" id="ASGP02000004">
    <property type="protein sequence ID" value="KAH9511140.1"/>
    <property type="molecule type" value="Genomic_DNA"/>
</dbReference>
<feature type="region of interest" description="Disordered" evidence="1">
    <location>
        <begin position="635"/>
        <end position="654"/>
    </location>
</feature>
<organism evidence="4 5">
    <name type="scientific">Dermatophagoides farinae</name>
    <name type="common">American house dust mite</name>
    <dbReference type="NCBI Taxonomy" id="6954"/>
    <lineage>
        <taxon>Eukaryota</taxon>
        <taxon>Metazoa</taxon>
        <taxon>Ecdysozoa</taxon>
        <taxon>Arthropoda</taxon>
        <taxon>Chelicerata</taxon>
        <taxon>Arachnida</taxon>
        <taxon>Acari</taxon>
        <taxon>Acariformes</taxon>
        <taxon>Sarcoptiformes</taxon>
        <taxon>Astigmata</taxon>
        <taxon>Psoroptidia</taxon>
        <taxon>Analgoidea</taxon>
        <taxon>Pyroglyphidae</taxon>
        <taxon>Dermatophagoidinae</taxon>
        <taxon>Dermatophagoides</taxon>
    </lineage>
</organism>
<feature type="region of interest" description="Disordered" evidence="1">
    <location>
        <begin position="1103"/>
        <end position="1127"/>
    </location>
</feature>
<comment type="caution">
    <text evidence="4">The sequence shown here is derived from an EMBL/GenBank/DDBJ whole genome shotgun (WGS) entry which is preliminary data.</text>
</comment>
<accession>A0A922HVG2</accession>
<evidence type="ECO:0000256" key="2">
    <source>
        <dbReference type="SAM" id="SignalP"/>
    </source>
</evidence>
<keyword evidence="2" id="KW-0732">Signal</keyword>
<dbReference type="InterPro" id="IPR029070">
    <property type="entry name" value="Chitinase_insertion_sf"/>
</dbReference>
<dbReference type="InterPro" id="IPR001223">
    <property type="entry name" value="Glyco_hydro18_cat"/>
</dbReference>
<feature type="compositionally biased region" description="Polar residues" evidence="1">
    <location>
        <begin position="310"/>
        <end position="324"/>
    </location>
</feature>
<keyword evidence="5" id="KW-1185">Reference proteome</keyword>
<dbReference type="GO" id="GO:0005576">
    <property type="term" value="C:extracellular region"/>
    <property type="evidence" value="ECO:0007669"/>
    <property type="project" value="TreeGrafter"/>
</dbReference>
<reference evidence="4" key="1">
    <citation type="submission" date="2013-05" db="EMBL/GenBank/DDBJ databases">
        <authorList>
            <person name="Yim A.K.Y."/>
            <person name="Chan T.F."/>
            <person name="Ji K.M."/>
            <person name="Liu X.Y."/>
            <person name="Zhou J.W."/>
            <person name="Li R.Q."/>
            <person name="Yang K.Y."/>
            <person name="Li J."/>
            <person name="Li M."/>
            <person name="Law P.T.W."/>
            <person name="Wu Y.L."/>
            <person name="Cai Z.L."/>
            <person name="Qin H."/>
            <person name="Bao Y."/>
            <person name="Leung R.K.K."/>
            <person name="Ng P.K.S."/>
            <person name="Zou J."/>
            <person name="Zhong X.J."/>
            <person name="Ran P.X."/>
            <person name="Zhong N.S."/>
            <person name="Liu Z.G."/>
            <person name="Tsui S.K.W."/>
        </authorList>
    </citation>
    <scope>NUCLEOTIDE SEQUENCE</scope>
    <source>
        <strain evidence="4">Derf</strain>
        <tissue evidence="4">Whole organism</tissue>
    </source>
</reference>
<evidence type="ECO:0000256" key="1">
    <source>
        <dbReference type="SAM" id="MobiDB-lite"/>
    </source>
</evidence>
<dbReference type="SMART" id="SM00636">
    <property type="entry name" value="Glyco_18"/>
    <property type="match status" value="1"/>
</dbReference>
<sequence>MIIITILLLFINSISNVQANSSTFQLLPQDVAKHIDVDNSYSTSSSSSSSTTAKDIRKLLEDYVQYLASLPDIRKEIREKNHSQKSQHDIISTAETNDDEKAIHHPRLTAYRTLVPIINHPSSQGEYVYHHHHHHHVEDDNNDERRRLRNNFDETNVSTTKQKSKQSSSSSSTIQPRRKSDQNSIIVAGNGYGESGVSLSLNNEELNSFIHTVLGTKKDRPTTTTTTTTATITTTTELPSSMVDGDSDDEQLSNMTINNDVTYNNDLAIEELMAYVDPDDDDDNDGDDDDDNNNNDDDDDDKIEHRRNNSTKYSNETSTIETSTLQPLMITTTIDPFSSSKMITTTANKSSNNNDQVSGEISVTDLHNNIVNGDHESSTMTTIANLIIENQINSTKIAAASASADDDDDRHSNRQQSIEKQPQMLLEINQNDLLEQLKRTRELLSIQIEKLKTLEKTVFRRRKTVPTESINDTTTATTTTTTAAVSQSMITTESPFDMTTESSSNFNHQNNNQIDQSSRINNNKSNIFDKSFLNNETFNEMSTMTSAPEYSSSSSSSSLSSSSPYIELITLNINKNITATSAAAAAATATTTIQPFDENDDGSYYETTTTTTMATTAIPTFKHNEKSFHMNLIKENSNKNDDDDDDDEIIYSRNFPSKSIQLNYNGKSSNNKDVDDNGNGNSDDDDDDYGRIDSNLKIIKLNDTTINNNDKSKSSSTIIPMKMSTTTKTSSKTAILMPIIIEQNNDKNIRLLSNNHNNNNVSESIMPIINSSSSSSSTTPSPSSLFAIDEPNSVLILSHSSSGSASTAEPINKNYNVNNNENETVNKNNNNNNNNIKNESNIETMILTHVPKITIIHKIMKPYRNANNGGSSSSSSSRLTKIDKQNIKDQSIDNNNNNHLTNKQQREYLFESSDENIYQEALRRHQDLIRSTMSSMSLYPASIKRYRIRNGTGNNSRINNVGEMYLLPNFSNNGSRQQTNISIAKSINHHQSSPLIHQVVVPTIVPTLSLDDDNNNNNSNNNTFGSASEYSEILIGSSSSDQTNNNVGKNNEKTDMNKNQQQQQQSQIENNNNNDNNNHIMIPRNKFNNNHNVFELEINDHDHDHDHQQQHPRISRIRNGKNQSKKKRTKLLLNYQTIMAINRNPENLLRLYRPRFKNRKRFRKIRLPNGYRSMRKDNNNTDFSIDNRPLSTITEDNVITTTTSPPTTTTTPSLSIDDDISDSFIKEVENNEILRQTTTTIMPEIESMNLINRTNDISDDSGISITTTTTTTTMEPPTTEFIIENKREKINNSTATINIVPANVLINSTINNRLMMNQTNNFKIFCTYDAYRSIPFADYDNDGDNNSDKNKNNDKGRYFDIDQLEKNSMFLKYCTHLIYAFANIDLNGELYTGLNAIQQDSERNREYNQECLLRLQKLKRNNPHLKLLVAVGGWDTPPQLFSLMVATGKLRDHLSTNIYKFVHENGFDGAIIAWFYPVYGSKSSMDSRSTRATYSSHSMFQFDDKQNLIKFVRSMRKKFDSIRRRNQPHRLELGLMVPPFQEFIDRGYDAKKLAESVDHLILMTYDYYGSWENHVHHFSPLYAQNNNTFDERNSKFNINYTVNYWINGKQAPRNQTMIGVAFYGRSFTLANQLNAKIGSLSIGPGLAGPITNRPGLLSFNELCELYLGNQNVRLSEDEYRITANLQLHDQWVGFDDELSLYLKTKYALGNHLSGIFIWSINYDDYRNRCGWGQFPLLKAVNKAVEHCTLWKQCSPYIIRNSNSQIAQNSSSSSSSSSLALTTTRRRKR</sequence>
<name>A0A922HVG2_DERFA</name>
<feature type="compositionally biased region" description="Low complexity" evidence="1">
    <location>
        <begin position="158"/>
        <end position="173"/>
    </location>
</feature>
<feature type="region of interest" description="Disordered" evidence="1">
    <location>
        <begin position="276"/>
        <end position="324"/>
    </location>
</feature>
<feature type="signal peptide" evidence="2">
    <location>
        <begin position="1"/>
        <end position="19"/>
    </location>
</feature>
<feature type="compositionally biased region" description="Acidic residues" evidence="1">
    <location>
        <begin position="277"/>
        <end position="301"/>
    </location>
</feature>
<dbReference type="InterPro" id="IPR050314">
    <property type="entry name" value="Glycosyl_Hydrlase_18"/>
</dbReference>
<feature type="region of interest" description="Disordered" evidence="1">
    <location>
        <begin position="152"/>
        <end position="184"/>
    </location>
</feature>
<dbReference type="SUPFAM" id="SSF51445">
    <property type="entry name" value="(Trans)glycosidases"/>
    <property type="match status" value="1"/>
</dbReference>
<dbReference type="InterPro" id="IPR011583">
    <property type="entry name" value="Chitinase_II/V-like_cat"/>
</dbReference>
<dbReference type="PANTHER" id="PTHR11177">
    <property type="entry name" value="CHITINASE"/>
    <property type="match status" value="1"/>
</dbReference>
<evidence type="ECO:0000313" key="4">
    <source>
        <dbReference type="EMBL" id="KAH9511140.1"/>
    </source>
</evidence>
<feature type="region of interest" description="Disordered" evidence="1">
    <location>
        <begin position="78"/>
        <end position="103"/>
    </location>
</feature>
<feature type="compositionally biased region" description="Low complexity" evidence="1">
    <location>
        <begin position="1766"/>
        <end position="1782"/>
    </location>
</feature>
<feature type="region of interest" description="Disordered" evidence="1">
    <location>
        <begin position="800"/>
        <end position="837"/>
    </location>
</feature>
<proteinExistence type="predicted"/>
<dbReference type="GO" id="GO:0005975">
    <property type="term" value="P:carbohydrate metabolic process"/>
    <property type="evidence" value="ECO:0007669"/>
    <property type="project" value="InterPro"/>
</dbReference>
<dbReference type="Gene3D" id="3.10.50.10">
    <property type="match status" value="1"/>
</dbReference>
<dbReference type="PANTHER" id="PTHR11177:SF317">
    <property type="entry name" value="CHITINASE 12-RELATED"/>
    <property type="match status" value="1"/>
</dbReference>
<feature type="region of interest" description="Disordered" evidence="1">
    <location>
        <begin position="1766"/>
        <end position="1788"/>
    </location>
</feature>
<feature type="region of interest" description="Disordered" evidence="1">
    <location>
        <begin position="1037"/>
        <end position="1085"/>
    </location>
</feature>
<protein>
    <submittedName>
        <fullName evidence="4">Glyco_18 domain containing protein</fullName>
    </submittedName>
</protein>
<dbReference type="Proteomes" id="UP000790347">
    <property type="component" value="Unassembled WGS sequence"/>
</dbReference>
<reference evidence="4" key="2">
    <citation type="journal article" date="2022" name="Res Sq">
        <title>Comparative Genomics Reveals Insights into the Divergent Evolution of Astigmatic Mites and Household Pest Adaptations.</title>
        <authorList>
            <person name="Xiong Q."/>
            <person name="Wan A.T.-Y."/>
            <person name="Liu X.-Y."/>
            <person name="Fung C.S.-H."/>
            <person name="Xiao X."/>
            <person name="Malainual N."/>
            <person name="Hou J."/>
            <person name="Wang L."/>
            <person name="Wang M."/>
            <person name="Yang K."/>
            <person name="Cui Y."/>
            <person name="Leung E."/>
            <person name="Nong W."/>
            <person name="Shin S.-K."/>
            <person name="Au S."/>
            <person name="Jeong K.Y."/>
            <person name="Chew F.T."/>
            <person name="Hui J."/>
            <person name="Leung T.F."/>
            <person name="Tungtrongchitr A."/>
            <person name="Zhong N."/>
            <person name="Liu Z."/>
            <person name="Tsui S."/>
        </authorList>
    </citation>
    <scope>NUCLEOTIDE SEQUENCE</scope>
    <source>
        <strain evidence="4">Derf</strain>
        <tissue evidence="4">Whole organism</tissue>
    </source>
</reference>
<dbReference type="GO" id="GO:0008061">
    <property type="term" value="F:chitin binding"/>
    <property type="evidence" value="ECO:0007669"/>
    <property type="project" value="InterPro"/>
</dbReference>
<feature type="domain" description="GH18" evidence="3">
    <location>
        <begin position="1353"/>
        <end position="1747"/>
    </location>
</feature>
<dbReference type="Gene3D" id="3.20.20.80">
    <property type="entry name" value="Glycosidases"/>
    <property type="match status" value="1"/>
</dbReference>
<feature type="chain" id="PRO_5037965177" evidence="2">
    <location>
        <begin position="20"/>
        <end position="1788"/>
    </location>
</feature>